<dbReference type="GO" id="GO:0000166">
    <property type="term" value="F:nucleotide binding"/>
    <property type="evidence" value="ECO:0007669"/>
    <property type="project" value="UniProtKB-KW"/>
</dbReference>
<dbReference type="AlphaFoldDB" id="A0A1J5SV96"/>
<evidence type="ECO:0000256" key="4">
    <source>
        <dbReference type="ARBA" id="ARBA00022741"/>
    </source>
</evidence>
<evidence type="ECO:0000256" key="3">
    <source>
        <dbReference type="ARBA" id="ARBA00022722"/>
    </source>
</evidence>
<dbReference type="InterPro" id="IPR008201">
    <property type="entry name" value="HepT-like"/>
</dbReference>
<evidence type="ECO:0000256" key="1">
    <source>
        <dbReference type="ARBA" id="ARBA00022553"/>
    </source>
</evidence>
<evidence type="ECO:0008006" key="7">
    <source>
        <dbReference type="Google" id="ProtNLM"/>
    </source>
</evidence>
<dbReference type="GO" id="GO:0110001">
    <property type="term" value="C:toxin-antitoxin complex"/>
    <property type="evidence" value="ECO:0007669"/>
    <property type="project" value="InterPro"/>
</dbReference>
<reference evidence="6" key="1">
    <citation type="submission" date="2016-10" db="EMBL/GenBank/DDBJ databases">
        <title>Sequence of Gallionella enrichment culture.</title>
        <authorList>
            <person name="Poehlein A."/>
            <person name="Muehling M."/>
            <person name="Daniel R."/>
        </authorList>
    </citation>
    <scope>NUCLEOTIDE SEQUENCE</scope>
</reference>
<dbReference type="GO" id="GO:0004540">
    <property type="term" value="F:RNA nuclease activity"/>
    <property type="evidence" value="ECO:0007669"/>
    <property type="project" value="InterPro"/>
</dbReference>
<keyword evidence="2" id="KW-1277">Toxin-antitoxin system</keyword>
<keyword evidence="4" id="KW-0547">Nucleotide-binding</keyword>
<dbReference type="Pfam" id="PF01934">
    <property type="entry name" value="HepT-like"/>
    <property type="match status" value="1"/>
</dbReference>
<keyword evidence="1" id="KW-0597">Phosphoprotein</keyword>
<keyword evidence="5" id="KW-0378">Hydrolase</keyword>
<dbReference type="PANTHER" id="PTHR34139">
    <property type="entry name" value="UPF0331 PROTEIN MJ0127"/>
    <property type="match status" value="1"/>
</dbReference>
<dbReference type="GO" id="GO:0016787">
    <property type="term" value="F:hydrolase activity"/>
    <property type="evidence" value="ECO:0007669"/>
    <property type="project" value="UniProtKB-KW"/>
</dbReference>
<evidence type="ECO:0000256" key="5">
    <source>
        <dbReference type="ARBA" id="ARBA00022801"/>
    </source>
</evidence>
<accession>A0A1J5SV96</accession>
<dbReference type="InterPro" id="IPR051813">
    <property type="entry name" value="HepT_RNase_toxin"/>
</dbReference>
<sequence>MSRDQQRLQDYLAHIIQATQRIHHYTEDIDEVGFLNNELVQDAVIRNIEVIGEASNNIDKYYQDFAQLYPELPLVFAYEMRNAVAHGYFKVDLEIVWKTIKYDLPELEQQTKDVLQQLVQQSSSQFKS</sequence>
<evidence type="ECO:0000313" key="6">
    <source>
        <dbReference type="EMBL" id="OIR12466.1"/>
    </source>
</evidence>
<evidence type="ECO:0000256" key="2">
    <source>
        <dbReference type="ARBA" id="ARBA00022649"/>
    </source>
</evidence>
<gene>
    <name evidence="6" type="ORF">GALL_61650</name>
</gene>
<keyword evidence="3" id="KW-0540">Nuclease</keyword>
<proteinExistence type="predicted"/>
<name>A0A1J5SV96_9ZZZZ</name>
<dbReference type="PANTHER" id="PTHR34139:SF1">
    <property type="entry name" value="RNASE MJ1380-RELATED"/>
    <property type="match status" value="1"/>
</dbReference>
<comment type="caution">
    <text evidence="6">The sequence shown here is derived from an EMBL/GenBank/DDBJ whole genome shotgun (WGS) entry which is preliminary data.</text>
</comment>
<dbReference type="EMBL" id="MLJW01000017">
    <property type="protein sequence ID" value="OIR12466.1"/>
    <property type="molecule type" value="Genomic_DNA"/>
</dbReference>
<protein>
    <recommendedName>
        <fullName evidence="7">DUF86 domain-containing protein</fullName>
    </recommendedName>
</protein>
<organism evidence="6">
    <name type="scientific">mine drainage metagenome</name>
    <dbReference type="NCBI Taxonomy" id="410659"/>
    <lineage>
        <taxon>unclassified sequences</taxon>
        <taxon>metagenomes</taxon>
        <taxon>ecological metagenomes</taxon>
    </lineage>
</organism>